<sequence length="436" mass="49300">MSNIKKLLEGVEVEWKTLGEIAENVSSGGTPNTGVEAFYGGNIPWLRTQEVGNGDIWSTSIKITELGLKNSSAKIIPANCIIVAMYGATVGKVGVNKIPLCTNQACANVQINAKIANYRYVYHFLLSQYKYIKSLGAGSQTNINLKIVKSLLIPIPCPNNPKKSLEIQQEIVRILDRFSMLTAELQTKLQAELQARKSQYEYYLNQLLAYPMEESDQSSLHSNRSATSIQNSDNSTQPLSTLNPHTGNSVLQPRGKVEWKVLEEVVEIKRGKRLIKNQLKKTGKYAVYQNCMIPLGYYHKNNVIADTTFIISAGSAGEIGYSDVDFWAADDVYYFVTKNDLKSRFLYHFLITQQQKIYSQVRRSSVPRLSKTAFEKLLIPVPPLEEQERIVSILDKFDALTTSLTEDLPKEIELRQKQYEYYRDMLLSFPKNNIKA</sequence>
<evidence type="ECO:0000256" key="1">
    <source>
        <dbReference type="ARBA" id="ARBA00010923"/>
    </source>
</evidence>
<dbReference type="InterPro" id="IPR000055">
    <property type="entry name" value="Restrct_endonuc_typeI_TRD"/>
</dbReference>
<dbReference type="Gene3D" id="3.90.220.20">
    <property type="entry name" value="DNA methylase specificity domains"/>
    <property type="match status" value="2"/>
</dbReference>
<dbReference type="InterPro" id="IPR044946">
    <property type="entry name" value="Restrct_endonuc_typeI_TRD_sf"/>
</dbReference>
<evidence type="ECO:0000313" key="7">
    <source>
        <dbReference type="Proteomes" id="UP000520291"/>
    </source>
</evidence>
<dbReference type="AlphaFoldDB" id="A0A7X9SDW5"/>
<comment type="similarity">
    <text evidence="1">Belongs to the type-I restriction system S methylase family.</text>
</comment>
<dbReference type="PANTHER" id="PTHR43140">
    <property type="entry name" value="TYPE-1 RESTRICTION ENZYME ECOKI SPECIFICITY PROTEIN"/>
    <property type="match status" value="1"/>
</dbReference>
<keyword evidence="6" id="KW-0540">Nuclease</keyword>
<dbReference type="RefSeq" id="WP_168948096.1">
    <property type="nucleotide sequence ID" value="NZ_JABAGL010000025.1"/>
</dbReference>
<dbReference type="GO" id="GO:0009307">
    <property type="term" value="P:DNA restriction-modification system"/>
    <property type="evidence" value="ECO:0007669"/>
    <property type="project" value="UniProtKB-KW"/>
</dbReference>
<dbReference type="CDD" id="cd17294">
    <property type="entry name" value="RMtype1_S_MmaC7ORF19P_TRD1-CR1_like"/>
    <property type="match status" value="1"/>
</dbReference>
<evidence type="ECO:0000256" key="2">
    <source>
        <dbReference type="ARBA" id="ARBA00022747"/>
    </source>
</evidence>
<keyword evidence="6" id="KW-0378">Hydrolase</keyword>
<feature type="domain" description="Type I restriction modification DNA specificity" evidence="5">
    <location>
        <begin position="12"/>
        <end position="194"/>
    </location>
</feature>
<dbReference type="PANTHER" id="PTHR43140:SF1">
    <property type="entry name" value="TYPE I RESTRICTION ENZYME ECOKI SPECIFICITY SUBUNIT"/>
    <property type="match status" value="1"/>
</dbReference>
<dbReference type="CDD" id="cd17291">
    <property type="entry name" value="RMtype1_S_MgeORF438P-TRD-CR_like"/>
    <property type="match status" value="1"/>
</dbReference>
<dbReference type="InterPro" id="IPR051212">
    <property type="entry name" value="Type-I_RE_S_subunit"/>
</dbReference>
<proteinExistence type="inferred from homology"/>
<feature type="domain" description="Type I restriction modification DNA specificity" evidence="5">
    <location>
        <begin position="258"/>
        <end position="413"/>
    </location>
</feature>
<gene>
    <name evidence="6" type="ORF">HF841_16265</name>
</gene>
<name>A0A7X9SDW5_9BACE</name>
<organism evidence="6 7">
    <name type="scientific">Bacteroides eggerthii</name>
    <dbReference type="NCBI Taxonomy" id="28111"/>
    <lineage>
        <taxon>Bacteria</taxon>
        <taxon>Pseudomonadati</taxon>
        <taxon>Bacteroidota</taxon>
        <taxon>Bacteroidia</taxon>
        <taxon>Bacteroidales</taxon>
        <taxon>Bacteroidaceae</taxon>
        <taxon>Bacteroides</taxon>
    </lineage>
</organism>
<keyword evidence="2" id="KW-0680">Restriction system</keyword>
<keyword evidence="6" id="KW-0255">Endonuclease</keyword>
<evidence type="ECO:0000313" key="6">
    <source>
        <dbReference type="EMBL" id="NME87550.1"/>
    </source>
</evidence>
<keyword evidence="3" id="KW-0238">DNA-binding</keyword>
<reference evidence="6 7" key="1">
    <citation type="submission" date="2020-04" db="EMBL/GenBank/DDBJ databases">
        <authorList>
            <person name="Hitch T.C.A."/>
            <person name="Wylensek D."/>
            <person name="Clavel T."/>
        </authorList>
    </citation>
    <scope>NUCLEOTIDE SEQUENCE [LARGE SCALE GENOMIC DNA]</scope>
    <source>
        <strain evidence="6 7">WCA3-601-WT-5E</strain>
    </source>
</reference>
<dbReference type="Pfam" id="PF01420">
    <property type="entry name" value="Methylase_S"/>
    <property type="match status" value="2"/>
</dbReference>
<dbReference type="EMBL" id="JABAGL010000025">
    <property type="protein sequence ID" value="NME87550.1"/>
    <property type="molecule type" value="Genomic_DNA"/>
</dbReference>
<evidence type="ECO:0000256" key="4">
    <source>
        <dbReference type="SAM" id="MobiDB-lite"/>
    </source>
</evidence>
<evidence type="ECO:0000259" key="5">
    <source>
        <dbReference type="Pfam" id="PF01420"/>
    </source>
</evidence>
<dbReference type="GO" id="GO:0003677">
    <property type="term" value="F:DNA binding"/>
    <property type="evidence" value="ECO:0007669"/>
    <property type="project" value="UniProtKB-KW"/>
</dbReference>
<dbReference type="Proteomes" id="UP000520291">
    <property type="component" value="Unassembled WGS sequence"/>
</dbReference>
<dbReference type="GO" id="GO:0004519">
    <property type="term" value="F:endonuclease activity"/>
    <property type="evidence" value="ECO:0007669"/>
    <property type="project" value="UniProtKB-KW"/>
</dbReference>
<dbReference type="SUPFAM" id="SSF116734">
    <property type="entry name" value="DNA methylase specificity domain"/>
    <property type="match status" value="2"/>
</dbReference>
<protein>
    <submittedName>
        <fullName evidence="6">Restriction endonuclease subunit S</fullName>
    </submittedName>
</protein>
<comment type="caution">
    <text evidence="6">The sequence shown here is derived from an EMBL/GenBank/DDBJ whole genome shotgun (WGS) entry which is preliminary data.</text>
</comment>
<evidence type="ECO:0000256" key="3">
    <source>
        <dbReference type="ARBA" id="ARBA00023125"/>
    </source>
</evidence>
<accession>A0A7X9SDW5</accession>
<feature type="region of interest" description="Disordered" evidence="4">
    <location>
        <begin position="219"/>
        <end position="251"/>
    </location>
</feature>